<dbReference type="Proteomes" id="UP000054272">
    <property type="component" value="Unassembled WGS sequence"/>
</dbReference>
<sequence length="127" mass="14283">MVAPLQEEEVWKEHTNGEEKYVENGITQRGEANDQSTPSCNVPSETIRVSRIRRITEEVNSQETEVICDCSLDADQVEAEPLASSHMTGYVDCKDIANSREENNKEDGEVFLANRGRKEKGDLAERP</sequence>
<evidence type="ECO:0000313" key="3">
    <source>
        <dbReference type="Proteomes" id="UP000054272"/>
    </source>
</evidence>
<organism evidence="2 3">
    <name type="scientific">Cryptococcus gattii EJB2</name>
    <dbReference type="NCBI Taxonomy" id="1296103"/>
    <lineage>
        <taxon>Eukaryota</taxon>
        <taxon>Fungi</taxon>
        <taxon>Dikarya</taxon>
        <taxon>Basidiomycota</taxon>
        <taxon>Agaricomycotina</taxon>
        <taxon>Tremellomycetes</taxon>
        <taxon>Tremellales</taxon>
        <taxon>Cryptococcaceae</taxon>
        <taxon>Cryptococcus</taxon>
        <taxon>Cryptococcus gattii species complex</taxon>
    </lineage>
</organism>
<dbReference type="EMBL" id="KN848736">
    <property type="protein sequence ID" value="KIR77933.1"/>
    <property type="molecule type" value="Genomic_DNA"/>
</dbReference>
<evidence type="ECO:0000313" key="2">
    <source>
        <dbReference type="EMBL" id="KIR77933.1"/>
    </source>
</evidence>
<reference evidence="2 3" key="1">
    <citation type="submission" date="2015-01" db="EMBL/GenBank/DDBJ databases">
        <title>The Genome Sequence of Cryptococcus gattii EJB2.</title>
        <authorList>
            <consortium name="The Broad Institute Genomics Platform"/>
            <person name="Cuomo C."/>
            <person name="Litvintseva A."/>
            <person name="Chen Y."/>
            <person name="Heitman J."/>
            <person name="Sun S."/>
            <person name="Springer D."/>
            <person name="Dromer F."/>
            <person name="Young S."/>
            <person name="Zeng Q."/>
            <person name="Gargeya S."/>
            <person name="Abouelleil A."/>
            <person name="Alvarado L."/>
            <person name="Chapman S.B."/>
            <person name="Gainer-Dewar J."/>
            <person name="Goldberg J."/>
            <person name="Griggs A."/>
            <person name="Gujja S."/>
            <person name="Hansen M."/>
            <person name="Howarth C."/>
            <person name="Imamovic A."/>
            <person name="Larimer J."/>
            <person name="Murphy C."/>
            <person name="Naylor J."/>
            <person name="Pearson M."/>
            <person name="Priest M."/>
            <person name="Roberts A."/>
            <person name="Saif S."/>
            <person name="Shea T."/>
            <person name="Sykes S."/>
            <person name="Wortman J."/>
            <person name="Nusbaum C."/>
            <person name="Birren B."/>
        </authorList>
    </citation>
    <scope>NUCLEOTIDE SEQUENCE [LARGE SCALE GENOMIC DNA]</scope>
    <source>
        <strain evidence="2 3">EJB2</strain>
    </source>
</reference>
<feature type="region of interest" description="Disordered" evidence="1">
    <location>
        <begin position="1"/>
        <end position="42"/>
    </location>
</feature>
<keyword evidence="3" id="KW-1185">Reference proteome</keyword>
<evidence type="ECO:0000256" key="1">
    <source>
        <dbReference type="SAM" id="MobiDB-lite"/>
    </source>
</evidence>
<feature type="compositionally biased region" description="Basic and acidic residues" evidence="1">
    <location>
        <begin position="9"/>
        <end position="22"/>
    </location>
</feature>
<accession>A0ABR5BQV7</accession>
<feature type="region of interest" description="Disordered" evidence="1">
    <location>
        <begin position="100"/>
        <end position="127"/>
    </location>
</feature>
<name>A0ABR5BQV7_9TREE</name>
<proteinExistence type="predicted"/>
<protein>
    <submittedName>
        <fullName evidence="2">Uncharacterized protein</fullName>
    </submittedName>
</protein>
<gene>
    <name evidence="2" type="ORF">I306_05172</name>
</gene>
<feature type="compositionally biased region" description="Polar residues" evidence="1">
    <location>
        <begin position="33"/>
        <end position="42"/>
    </location>
</feature>